<dbReference type="Pfam" id="PF00172">
    <property type="entry name" value="Zn_clus"/>
    <property type="match status" value="1"/>
</dbReference>
<dbReference type="InterPro" id="IPR021858">
    <property type="entry name" value="Fun_TF"/>
</dbReference>
<dbReference type="InterPro" id="IPR036864">
    <property type="entry name" value="Zn2-C6_fun-type_DNA-bd_sf"/>
</dbReference>
<protein>
    <recommendedName>
        <fullName evidence="2">Zn(2)-C6 fungal-type domain-containing protein</fullName>
    </recommendedName>
</protein>
<evidence type="ECO:0000256" key="1">
    <source>
        <dbReference type="ARBA" id="ARBA00023242"/>
    </source>
</evidence>
<dbReference type="AlphaFoldDB" id="A0A8K0RAU9"/>
<dbReference type="PROSITE" id="PS00463">
    <property type="entry name" value="ZN2_CY6_FUNGAL_1"/>
    <property type="match status" value="1"/>
</dbReference>
<dbReference type="PANTHER" id="PTHR47784">
    <property type="entry name" value="STEROL UPTAKE CONTROL PROTEIN 2"/>
    <property type="match status" value="1"/>
</dbReference>
<dbReference type="SUPFAM" id="SSF57701">
    <property type="entry name" value="Zn2/Cys6 DNA-binding domain"/>
    <property type="match status" value="1"/>
</dbReference>
<keyword evidence="1" id="KW-0539">Nucleus</keyword>
<dbReference type="InterPro" id="IPR053157">
    <property type="entry name" value="Sterol_Uptake_Regulator"/>
</dbReference>
<name>A0A8K0RAU9_9PLEO</name>
<dbReference type="InterPro" id="IPR001138">
    <property type="entry name" value="Zn2Cys6_DnaBD"/>
</dbReference>
<organism evidence="3 4">
    <name type="scientific">Paraphoma chrysanthemicola</name>
    <dbReference type="NCBI Taxonomy" id="798071"/>
    <lineage>
        <taxon>Eukaryota</taxon>
        <taxon>Fungi</taxon>
        <taxon>Dikarya</taxon>
        <taxon>Ascomycota</taxon>
        <taxon>Pezizomycotina</taxon>
        <taxon>Dothideomycetes</taxon>
        <taxon>Pleosporomycetidae</taxon>
        <taxon>Pleosporales</taxon>
        <taxon>Pleosporineae</taxon>
        <taxon>Phaeosphaeriaceae</taxon>
        <taxon>Paraphoma</taxon>
    </lineage>
</organism>
<dbReference type="CDD" id="cd00067">
    <property type="entry name" value="GAL4"/>
    <property type="match status" value="1"/>
</dbReference>
<dbReference type="Proteomes" id="UP000813461">
    <property type="component" value="Unassembled WGS sequence"/>
</dbReference>
<evidence type="ECO:0000313" key="4">
    <source>
        <dbReference type="Proteomes" id="UP000813461"/>
    </source>
</evidence>
<dbReference type="EMBL" id="JAGMVJ010000005">
    <property type="protein sequence ID" value="KAH7090490.1"/>
    <property type="molecule type" value="Genomic_DNA"/>
</dbReference>
<dbReference type="OrthoDB" id="416217at2759"/>
<feature type="domain" description="Zn(2)-C6 fungal-type" evidence="2">
    <location>
        <begin position="114"/>
        <end position="144"/>
    </location>
</feature>
<evidence type="ECO:0000313" key="3">
    <source>
        <dbReference type="EMBL" id="KAH7090490.1"/>
    </source>
</evidence>
<dbReference type="PANTHER" id="PTHR47784:SF7">
    <property type="entry name" value="ZN(II)2CYS6 TRANSCRIPTION FACTOR (EUROFUNG)"/>
    <property type="match status" value="1"/>
</dbReference>
<proteinExistence type="predicted"/>
<dbReference type="SMART" id="SM00066">
    <property type="entry name" value="GAL4"/>
    <property type="match status" value="1"/>
</dbReference>
<keyword evidence="4" id="KW-1185">Reference proteome</keyword>
<dbReference type="Pfam" id="PF11951">
    <property type="entry name" value="Fungal_trans_2"/>
    <property type="match status" value="1"/>
</dbReference>
<gene>
    <name evidence="3" type="ORF">FB567DRAFT_519984</name>
</gene>
<accession>A0A8K0RAU9</accession>
<reference evidence="3" key="1">
    <citation type="journal article" date="2021" name="Nat. Commun.">
        <title>Genetic determinants of endophytism in the Arabidopsis root mycobiome.</title>
        <authorList>
            <person name="Mesny F."/>
            <person name="Miyauchi S."/>
            <person name="Thiergart T."/>
            <person name="Pickel B."/>
            <person name="Atanasova L."/>
            <person name="Karlsson M."/>
            <person name="Huettel B."/>
            <person name="Barry K.W."/>
            <person name="Haridas S."/>
            <person name="Chen C."/>
            <person name="Bauer D."/>
            <person name="Andreopoulos W."/>
            <person name="Pangilinan J."/>
            <person name="LaButti K."/>
            <person name="Riley R."/>
            <person name="Lipzen A."/>
            <person name="Clum A."/>
            <person name="Drula E."/>
            <person name="Henrissat B."/>
            <person name="Kohler A."/>
            <person name="Grigoriev I.V."/>
            <person name="Martin F.M."/>
            <person name="Hacquard S."/>
        </authorList>
    </citation>
    <scope>NUCLEOTIDE SEQUENCE</scope>
    <source>
        <strain evidence="3">MPI-SDFR-AT-0120</strain>
    </source>
</reference>
<comment type="caution">
    <text evidence="3">The sequence shown here is derived from an EMBL/GenBank/DDBJ whole genome shotgun (WGS) entry which is preliminary data.</text>
</comment>
<dbReference type="PROSITE" id="PS50048">
    <property type="entry name" value="ZN2_CY6_FUNGAL_2"/>
    <property type="match status" value="1"/>
</dbReference>
<dbReference type="GO" id="GO:0001228">
    <property type="term" value="F:DNA-binding transcription activator activity, RNA polymerase II-specific"/>
    <property type="evidence" value="ECO:0007669"/>
    <property type="project" value="TreeGrafter"/>
</dbReference>
<sequence length="591" mass="66835">MASRGAIDPSDPVLVEDLFDGWLTMPYMEDFFVPLRTTKDNNEAEHFQVSTSDGASLVQMNSQDTRTHPPYAQRQCSPLRVHAHPDRQILQEAHTVGSDRMLRQRRGHTKSRLGCITCKKRKVKCSETWPSCTNCTKRGAICRYPSVFKDVHRERITSEVLGPRPFVKLPDTPTAFGAHDMRMYHHYMVAAYPCIPHAYEHIWLNDVPLLSHQHPSLMHAILALAGSHEAIQVDEPKVRAALSHRQKAIKGLEQSFASWPPPAEEAHIMLATSYLLCFQSSYIEDGFLEHILSLRGCAVLSQLILNESFDGLFAVRVNMHNVFLDSKFKSFPHLDQELAIEALMSIQELRQILALLAADSIEKAIVASLVETVRPLLEHNYDSRSDVESIDTSSLTNPSTISIKINSPKTTPYGRIHIQNPMCHADPRLDFDLLPWDKLLTPPGPEPDPVRSFNALMYSLLILANWPQDSLMHLFDPTNQVGNIVMVHFLAVRCVVSPLSSPQTGMKTPVRAMVKWIERIMDAIEDDGEAEWTKYVVWPAKVLRCMKACVERKKGLMFEDVYEMLLNDPGAFKEGRASKQASRSMRRAGGW</sequence>
<evidence type="ECO:0000259" key="2">
    <source>
        <dbReference type="PROSITE" id="PS50048"/>
    </source>
</evidence>
<dbReference type="Gene3D" id="4.10.240.10">
    <property type="entry name" value="Zn(2)-C6 fungal-type DNA-binding domain"/>
    <property type="match status" value="1"/>
</dbReference>
<dbReference type="GO" id="GO:0008270">
    <property type="term" value="F:zinc ion binding"/>
    <property type="evidence" value="ECO:0007669"/>
    <property type="project" value="InterPro"/>
</dbReference>